<keyword evidence="2" id="KW-1185">Reference proteome</keyword>
<dbReference type="Proteomes" id="UP000663873">
    <property type="component" value="Unassembled WGS sequence"/>
</dbReference>
<name>A0A821YXJ8_9BILA</name>
<protein>
    <submittedName>
        <fullName evidence="1">Uncharacterized protein</fullName>
    </submittedName>
</protein>
<sequence>MQRSMDSDFEDENGICYTSKRRAHALVQHYDDDSFP</sequence>
<organism evidence="1 2">
    <name type="scientific">Rotaria socialis</name>
    <dbReference type="NCBI Taxonomy" id="392032"/>
    <lineage>
        <taxon>Eukaryota</taxon>
        <taxon>Metazoa</taxon>
        <taxon>Spiralia</taxon>
        <taxon>Gnathifera</taxon>
        <taxon>Rotifera</taxon>
        <taxon>Eurotatoria</taxon>
        <taxon>Bdelloidea</taxon>
        <taxon>Philodinida</taxon>
        <taxon>Philodinidae</taxon>
        <taxon>Rotaria</taxon>
    </lineage>
</organism>
<dbReference type="AlphaFoldDB" id="A0A821YXJ8"/>
<gene>
    <name evidence="1" type="ORF">UJA718_LOCUS48654</name>
</gene>
<feature type="non-terminal residue" evidence="1">
    <location>
        <position position="36"/>
    </location>
</feature>
<accession>A0A821YXJ8</accession>
<dbReference type="EMBL" id="CAJOBP010098441">
    <property type="protein sequence ID" value="CAF4969086.1"/>
    <property type="molecule type" value="Genomic_DNA"/>
</dbReference>
<comment type="caution">
    <text evidence="1">The sequence shown here is derived from an EMBL/GenBank/DDBJ whole genome shotgun (WGS) entry which is preliminary data.</text>
</comment>
<evidence type="ECO:0000313" key="1">
    <source>
        <dbReference type="EMBL" id="CAF4969086.1"/>
    </source>
</evidence>
<evidence type="ECO:0000313" key="2">
    <source>
        <dbReference type="Proteomes" id="UP000663873"/>
    </source>
</evidence>
<reference evidence="1" key="1">
    <citation type="submission" date="2021-02" db="EMBL/GenBank/DDBJ databases">
        <authorList>
            <person name="Nowell W R."/>
        </authorList>
    </citation>
    <scope>NUCLEOTIDE SEQUENCE</scope>
</reference>
<proteinExistence type="predicted"/>